<name>A0AAE1BTW2_PETCI</name>
<evidence type="ECO:0000313" key="2">
    <source>
        <dbReference type="Proteomes" id="UP001286313"/>
    </source>
</evidence>
<protein>
    <submittedName>
        <fullName evidence="1">Uncharacterized protein</fullName>
    </submittedName>
</protein>
<keyword evidence="2" id="KW-1185">Reference proteome</keyword>
<proteinExistence type="predicted"/>
<comment type="caution">
    <text evidence="1">The sequence shown here is derived from an EMBL/GenBank/DDBJ whole genome shotgun (WGS) entry which is preliminary data.</text>
</comment>
<accession>A0AAE1BTW2</accession>
<sequence length="164" mass="18825">MLVCLPSPCLCVGSAEGLVQEAKLSSATTNVNKSPRLFVRSPLLFSSNFRITNFHENNNDDFEEDFLGDTFNQENEIPRKTRGQFIPPDPPTKEGRHRKYFAFGVIGIPPPPHAHALVHEEPPFFDTFDHGKAVLKLQERRKKMRLNTHLLKSLRPYFPFFSPY</sequence>
<gene>
    <name evidence="1" type="ORF">Pcinc_037285</name>
</gene>
<organism evidence="1 2">
    <name type="scientific">Petrolisthes cinctipes</name>
    <name type="common">Flat porcelain crab</name>
    <dbReference type="NCBI Taxonomy" id="88211"/>
    <lineage>
        <taxon>Eukaryota</taxon>
        <taxon>Metazoa</taxon>
        <taxon>Ecdysozoa</taxon>
        <taxon>Arthropoda</taxon>
        <taxon>Crustacea</taxon>
        <taxon>Multicrustacea</taxon>
        <taxon>Malacostraca</taxon>
        <taxon>Eumalacostraca</taxon>
        <taxon>Eucarida</taxon>
        <taxon>Decapoda</taxon>
        <taxon>Pleocyemata</taxon>
        <taxon>Anomura</taxon>
        <taxon>Galatheoidea</taxon>
        <taxon>Porcellanidae</taxon>
        <taxon>Petrolisthes</taxon>
    </lineage>
</organism>
<dbReference type="EMBL" id="JAWQEG010005898">
    <property type="protein sequence ID" value="KAK3856398.1"/>
    <property type="molecule type" value="Genomic_DNA"/>
</dbReference>
<dbReference type="AlphaFoldDB" id="A0AAE1BTW2"/>
<reference evidence="1" key="1">
    <citation type="submission" date="2023-10" db="EMBL/GenBank/DDBJ databases">
        <title>Genome assemblies of two species of porcelain crab, Petrolisthes cinctipes and Petrolisthes manimaculis (Anomura: Porcellanidae).</title>
        <authorList>
            <person name="Angst P."/>
        </authorList>
    </citation>
    <scope>NUCLEOTIDE SEQUENCE</scope>
    <source>
        <strain evidence="1">PB745_01</strain>
        <tissue evidence="1">Gill</tissue>
    </source>
</reference>
<evidence type="ECO:0000313" key="1">
    <source>
        <dbReference type="EMBL" id="KAK3856398.1"/>
    </source>
</evidence>
<dbReference type="Proteomes" id="UP001286313">
    <property type="component" value="Unassembled WGS sequence"/>
</dbReference>